<dbReference type="PANTHER" id="PTHR47718">
    <property type="entry name" value="OS01G0519700 PROTEIN"/>
    <property type="match status" value="1"/>
</dbReference>
<dbReference type="Proteomes" id="UP000015105">
    <property type="component" value="Chromosome 2D"/>
</dbReference>
<evidence type="ECO:0000313" key="2">
    <source>
        <dbReference type="EnsemblPlants" id="AET2Gv21022800.1"/>
    </source>
</evidence>
<dbReference type="EnsemblPlants" id="AET2Gv21022800.1">
    <property type="protein sequence ID" value="AET2Gv21022800.1"/>
    <property type="gene ID" value="AET2Gv21022800"/>
</dbReference>
<accession>A0A453CZ61</accession>
<dbReference type="Pfam" id="PF10551">
    <property type="entry name" value="MULE"/>
    <property type="match status" value="1"/>
</dbReference>
<proteinExistence type="predicted"/>
<reference evidence="3" key="2">
    <citation type="journal article" date="2017" name="Nat. Plants">
        <title>The Aegilops tauschii genome reveals multiple impacts of transposons.</title>
        <authorList>
            <person name="Zhao G."/>
            <person name="Zou C."/>
            <person name="Li K."/>
            <person name="Wang K."/>
            <person name="Li T."/>
            <person name="Gao L."/>
            <person name="Zhang X."/>
            <person name="Wang H."/>
            <person name="Yang Z."/>
            <person name="Liu X."/>
            <person name="Jiang W."/>
            <person name="Mao L."/>
            <person name="Kong X."/>
            <person name="Jiao Y."/>
            <person name="Jia J."/>
        </authorList>
    </citation>
    <scope>NUCLEOTIDE SEQUENCE [LARGE SCALE GENOMIC DNA]</scope>
    <source>
        <strain evidence="3">cv. AL8/78</strain>
    </source>
</reference>
<dbReference type="AlphaFoldDB" id="A0A453CZ61"/>
<feature type="domain" description="MULE transposase" evidence="1">
    <location>
        <begin position="50"/>
        <end position="144"/>
    </location>
</feature>
<reference evidence="2" key="3">
    <citation type="journal article" date="2017" name="Nature">
        <title>Genome sequence of the progenitor of the wheat D genome Aegilops tauschii.</title>
        <authorList>
            <person name="Luo M.C."/>
            <person name="Gu Y.Q."/>
            <person name="Puiu D."/>
            <person name="Wang H."/>
            <person name="Twardziok S.O."/>
            <person name="Deal K.R."/>
            <person name="Huo N."/>
            <person name="Zhu T."/>
            <person name="Wang L."/>
            <person name="Wang Y."/>
            <person name="McGuire P.E."/>
            <person name="Liu S."/>
            <person name="Long H."/>
            <person name="Ramasamy R.K."/>
            <person name="Rodriguez J.C."/>
            <person name="Van S.L."/>
            <person name="Yuan L."/>
            <person name="Wang Z."/>
            <person name="Xia Z."/>
            <person name="Xiao L."/>
            <person name="Anderson O.D."/>
            <person name="Ouyang S."/>
            <person name="Liang Y."/>
            <person name="Zimin A.V."/>
            <person name="Pertea G."/>
            <person name="Qi P."/>
            <person name="Bennetzen J.L."/>
            <person name="Dai X."/>
            <person name="Dawson M.W."/>
            <person name="Muller H.G."/>
            <person name="Kugler K."/>
            <person name="Rivarola-Duarte L."/>
            <person name="Spannagl M."/>
            <person name="Mayer K.F.X."/>
            <person name="Lu F.H."/>
            <person name="Bevan M.W."/>
            <person name="Leroy P."/>
            <person name="Li P."/>
            <person name="You F.M."/>
            <person name="Sun Q."/>
            <person name="Liu Z."/>
            <person name="Lyons E."/>
            <person name="Wicker T."/>
            <person name="Salzberg S.L."/>
            <person name="Devos K.M."/>
            <person name="Dvorak J."/>
        </authorList>
    </citation>
    <scope>NUCLEOTIDE SEQUENCE [LARGE SCALE GENOMIC DNA]</scope>
    <source>
        <strain evidence="2">cv. AL8/78</strain>
    </source>
</reference>
<keyword evidence="3" id="KW-1185">Reference proteome</keyword>
<organism evidence="2 3">
    <name type="scientific">Aegilops tauschii subsp. strangulata</name>
    <name type="common">Goatgrass</name>
    <dbReference type="NCBI Taxonomy" id="200361"/>
    <lineage>
        <taxon>Eukaryota</taxon>
        <taxon>Viridiplantae</taxon>
        <taxon>Streptophyta</taxon>
        <taxon>Embryophyta</taxon>
        <taxon>Tracheophyta</taxon>
        <taxon>Spermatophyta</taxon>
        <taxon>Magnoliopsida</taxon>
        <taxon>Liliopsida</taxon>
        <taxon>Poales</taxon>
        <taxon>Poaceae</taxon>
        <taxon>BOP clade</taxon>
        <taxon>Pooideae</taxon>
        <taxon>Triticodae</taxon>
        <taxon>Triticeae</taxon>
        <taxon>Triticinae</taxon>
        <taxon>Aegilops</taxon>
    </lineage>
</organism>
<reference evidence="2" key="5">
    <citation type="journal article" date="2021" name="G3 (Bethesda)">
        <title>Aegilops tauschii genome assembly Aet v5.0 features greater sequence contiguity and improved annotation.</title>
        <authorList>
            <person name="Wang L."/>
            <person name="Zhu T."/>
            <person name="Rodriguez J.C."/>
            <person name="Deal K.R."/>
            <person name="Dubcovsky J."/>
            <person name="McGuire P.E."/>
            <person name="Lux T."/>
            <person name="Spannagl M."/>
            <person name="Mayer K.F.X."/>
            <person name="Baldrich P."/>
            <person name="Meyers B.C."/>
            <person name="Huo N."/>
            <person name="Gu Y.Q."/>
            <person name="Zhou H."/>
            <person name="Devos K.M."/>
            <person name="Bennetzen J.L."/>
            <person name="Unver T."/>
            <person name="Budak H."/>
            <person name="Gulick P.J."/>
            <person name="Galiba G."/>
            <person name="Kalapos B."/>
            <person name="Nelson D.R."/>
            <person name="Li P."/>
            <person name="You F.M."/>
            <person name="Luo M.C."/>
            <person name="Dvorak J."/>
        </authorList>
    </citation>
    <scope>NUCLEOTIDE SEQUENCE [LARGE SCALE GENOMIC DNA]</scope>
    <source>
        <strain evidence="2">cv. AL8/78</strain>
    </source>
</reference>
<dbReference type="STRING" id="200361.A0A453CZ61"/>
<reference evidence="2" key="4">
    <citation type="submission" date="2019-03" db="UniProtKB">
        <authorList>
            <consortium name="EnsemblPlants"/>
        </authorList>
    </citation>
    <scope>IDENTIFICATION</scope>
</reference>
<sequence>VGSTISYFQDMKAQDPDFYWRIKLDDEDRVENLFWIDGASRRAYARYNDVISFDTTYITNMYKMPCAPFIGINNHGQSIQFGCGFVRNELSGNFVWLFNAFLHAMGGIAPKNIITDQDFAMRSAIDEVFIGIVHRNCRWHIMKKAQE</sequence>
<dbReference type="PANTHER" id="PTHR47718:SF4">
    <property type="entry name" value="PROTEIN FAR1-RELATED SEQUENCE"/>
    <property type="match status" value="1"/>
</dbReference>
<evidence type="ECO:0000313" key="3">
    <source>
        <dbReference type="Proteomes" id="UP000015105"/>
    </source>
</evidence>
<name>A0A453CZ61_AEGTS</name>
<dbReference type="InterPro" id="IPR018289">
    <property type="entry name" value="MULE_transposase_dom"/>
</dbReference>
<evidence type="ECO:0000259" key="1">
    <source>
        <dbReference type="Pfam" id="PF10551"/>
    </source>
</evidence>
<protein>
    <recommendedName>
        <fullName evidence="1">MULE transposase domain-containing protein</fullName>
    </recommendedName>
</protein>
<reference evidence="3" key="1">
    <citation type="journal article" date="2014" name="Science">
        <title>Ancient hybridizations among the ancestral genomes of bread wheat.</title>
        <authorList>
            <consortium name="International Wheat Genome Sequencing Consortium,"/>
            <person name="Marcussen T."/>
            <person name="Sandve S.R."/>
            <person name="Heier L."/>
            <person name="Spannagl M."/>
            <person name="Pfeifer M."/>
            <person name="Jakobsen K.S."/>
            <person name="Wulff B.B."/>
            <person name="Steuernagel B."/>
            <person name="Mayer K.F."/>
            <person name="Olsen O.A."/>
        </authorList>
    </citation>
    <scope>NUCLEOTIDE SEQUENCE [LARGE SCALE GENOMIC DNA]</scope>
    <source>
        <strain evidence="3">cv. AL8/78</strain>
    </source>
</reference>
<dbReference type="Gramene" id="AET2Gv21022800.1">
    <property type="protein sequence ID" value="AET2Gv21022800.1"/>
    <property type="gene ID" value="AET2Gv21022800"/>
</dbReference>